<feature type="compositionally biased region" description="Polar residues" evidence="1">
    <location>
        <begin position="71"/>
        <end position="80"/>
    </location>
</feature>
<gene>
    <name evidence="2" type="ORF">GCM10007391_24350</name>
</gene>
<dbReference type="AlphaFoldDB" id="A0A918MZC0"/>
<name>A0A918MZC0_9ALTE</name>
<feature type="region of interest" description="Disordered" evidence="1">
    <location>
        <begin position="1"/>
        <end position="24"/>
    </location>
</feature>
<feature type="region of interest" description="Disordered" evidence="1">
    <location>
        <begin position="71"/>
        <end position="99"/>
    </location>
</feature>
<reference evidence="2" key="1">
    <citation type="journal article" date="2014" name="Int. J. Syst. Evol. Microbiol.">
        <title>Complete genome sequence of Corynebacterium casei LMG S-19264T (=DSM 44701T), isolated from a smear-ripened cheese.</title>
        <authorList>
            <consortium name="US DOE Joint Genome Institute (JGI-PGF)"/>
            <person name="Walter F."/>
            <person name="Albersmeier A."/>
            <person name="Kalinowski J."/>
            <person name="Ruckert C."/>
        </authorList>
    </citation>
    <scope>NUCLEOTIDE SEQUENCE</scope>
    <source>
        <strain evidence="2">KCTC 22164</strain>
    </source>
</reference>
<evidence type="ECO:0000313" key="2">
    <source>
        <dbReference type="EMBL" id="GGW89260.1"/>
    </source>
</evidence>
<organism evidence="2 3">
    <name type="scientific">Alteromonas halophila</name>
    <dbReference type="NCBI Taxonomy" id="516698"/>
    <lineage>
        <taxon>Bacteria</taxon>
        <taxon>Pseudomonadati</taxon>
        <taxon>Pseudomonadota</taxon>
        <taxon>Gammaproteobacteria</taxon>
        <taxon>Alteromonadales</taxon>
        <taxon>Alteromonadaceae</taxon>
        <taxon>Alteromonas/Salinimonas group</taxon>
        <taxon>Alteromonas</taxon>
    </lineage>
</organism>
<protein>
    <submittedName>
        <fullName evidence="2">Uncharacterized protein</fullName>
    </submittedName>
</protein>
<reference evidence="2" key="2">
    <citation type="submission" date="2020-09" db="EMBL/GenBank/DDBJ databases">
        <authorList>
            <person name="Sun Q."/>
            <person name="Kim S."/>
        </authorList>
    </citation>
    <scope>NUCLEOTIDE SEQUENCE</scope>
    <source>
        <strain evidence="2">KCTC 22164</strain>
    </source>
</reference>
<comment type="caution">
    <text evidence="2">The sequence shown here is derived from an EMBL/GenBank/DDBJ whole genome shotgun (WGS) entry which is preliminary data.</text>
</comment>
<feature type="compositionally biased region" description="Polar residues" evidence="1">
    <location>
        <begin position="87"/>
        <end position="99"/>
    </location>
</feature>
<dbReference type="Proteomes" id="UP000631300">
    <property type="component" value="Unassembled WGS sequence"/>
</dbReference>
<dbReference type="RefSeq" id="WP_189406759.1">
    <property type="nucleotide sequence ID" value="NZ_BMXP01000006.1"/>
</dbReference>
<keyword evidence="3" id="KW-1185">Reference proteome</keyword>
<feature type="region of interest" description="Disordered" evidence="1">
    <location>
        <begin position="44"/>
        <end position="63"/>
    </location>
</feature>
<evidence type="ECO:0000256" key="1">
    <source>
        <dbReference type="SAM" id="MobiDB-lite"/>
    </source>
</evidence>
<sequence length="99" mass="10615">MESVSGIGRFTQIDPVRKNATPEPNKVFELDKLANKVEPQTITNDSTALQQQPGPTVTPNNSSDIAKIVNSQASSVNQTYGPDADQRNATPGSIFTTRA</sequence>
<evidence type="ECO:0000313" key="3">
    <source>
        <dbReference type="Proteomes" id="UP000631300"/>
    </source>
</evidence>
<dbReference type="EMBL" id="BMXP01000006">
    <property type="protein sequence ID" value="GGW89260.1"/>
    <property type="molecule type" value="Genomic_DNA"/>
</dbReference>
<proteinExistence type="predicted"/>
<accession>A0A918MZC0</accession>